<evidence type="ECO:0000313" key="2">
    <source>
        <dbReference type="EMBL" id="KAK5991744.1"/>
    </source>
</evidence>
<dbReference type="InterPro" id="IPR018824">
    <property type="entry name" value="Conidiation-specific_6"/>
</dbReference>
<proteinExistence type="predicted"/>
<reference evidence="2 3" key="1">
    <citation type="submission" date="2024-01" db="EMBL/GenBank/DDBJ databases">
        <title>Complete genome of Cladobotryum mycophilum ATHUM6906.</title>
        <authorList>
            <person name="Christinaki A.C."/>
            <person name="Myridakis A.I."/>
            <person name="Kouvelis V.N."/>
        </authorList>
    </citation>
    <scope>NUCLEOTIDE SEQUENCE [LARGE SCALE GENOMIC DNA]</scope>
    <source>
        <strain evidence="2 3">ATHUM6906</strain>
    </source>
</reference>
<comment type="caution">
    <text evidence="2">The sequence shown here is derived from an EMBL/GenBank/DDBJ whole genome shotgun (WGS) entry which is preliminary data.</text>
</comment>
<gene>
    <name evidence="2" type="ORF">PT974_07778</name>
</gene>
<dbReference type="EMBL" id="JAVFKD010000013">
    <property type="protein sequence ID" value="KAK5991744.1"/>
    <property type="molecule type" value="Genomic_DNA"/>
</dbReference>
<dbReference type="InterPro" id="IPR052670">
    <property type="entry name" value="UPF0654_domain"/>
</dbReference>
<dbReference type="Proteomes" id="UP001338125">
    <property type="component" value="Unassembled WGS sequence"/>
</dbReference>
<evidence type="ECO:0000313" key="3">
    <source>
        <dbReference type="Proteomes" id="UP001338125"/>
    </source>
</evidence>
<feature type="compositionally biased region" description="Basic and acidic residues" evidence="1">
    <location>
        <begin position="64"/>
        <end position="78"/>
    </location>
</feature>
<dbReference type="PANTHER" id="PTHR36576">
    <property type="entry name" value="UPF0654 PROTEIN C11D3.01C-RELATED"/>
    <property type="match status" value="1"/>
</dbReference>
<protein>
    <submittedName>
        <fullName evidence="2">Conidiation-specific protein 6</fullName>
    </submittedName>
</protein>
<dbReference type="PANTHER" id="PTHR36576:SF2">
    <property type="entry name" value="PROTEIN CON-6, PUTATIVE (AFU_ORTHOLOGUE AFUA_4G03615)-RELATED"/>
    <property type="match status" value="1"/>
</dbReference>
<feature type="compositionally biased region" description="Basic and acidic residues" evidence="1">
    <location>
        <begin position="42"/>
        <end position="57"/>
    </location>
</feature>
<organism evidence="2 3">
    <name type="scientific">Cladobotryum mycophilum</name>
    <dbReference type="NCBI Taxonomy" id="491253"/>
    <lineage>
        <taxon>Eukaryota</taxon>
        <taxon>Fungi</taxon>
        <taxon>Dikarya</taxon>
        <taxon>Ascomycota</taxon>
        <taxon>Pezizomycotina</taxon>
        <taxon>Sordariomycetes</taxon>
        <taxon>Hypocreomycetidae</taxon>
        <taxon>Hypocreales</taxon>
        <taxon>Hypocreaceae</taxon>
        <taxon>Cladobotryum</taxon>
    </lineage>
</organism>
<sequence length="112" mass="12387">MADQDNYSDIPQEVPLEDDYAPDPESVARGHKATLRNPNVSEKAKQHSRDVLKKEFGEPEEVENSNREQARKPDDQKDSGNVARGLKAAISNPGVSNEAKEGAQDRLNEGNF</sequence>
<evidence type="ECO:0000256" key="1">
    <source>
        <dbReference type="SAM" id="MobiDB-lite"/>
    </source>
</evidence>
<feature type="region of interest" description="Disordered" evidence="1">
    <location>
        <begin position="1"/>
        <end position="112"/>
    </location>
</feature>
<feature type="compositionally biased region" description="Basic and acidic residues" evidence="1">
    <location>
        <begin position="98"/>
        <end position="112"/>
    </location>
</feature>
<keyword evidence="3" id="KW-1185">Reference proteome</keyword>
<name>A0ABR0SIA4_9HYPO</name>
<accession>A0ABR0SIA4</accession>
<dbReference type="Pfam" id="PF10346">
    <property type="entry name" value="Con-6"/>
    <property type="match status" value="2"/>
</dbReference>